<evidence type="ECO:0000259" key="1">
    <source>
        <dbReference type="Pfam" id="PF06283"/>
    </source>
</evidence>
<gene>
    <name evidence="2" type="ORF">Pla100_35480</name>
</gene>
<dbReference type="InterPro" id="IPR029062">
    <property type="entry name" value="Class_I_gatase-like"/>
</dbReference>
<dbReference type="AlphaFoldDB" id="A0A5C6A636"/>
<feature type="domain" description="ThuA-like" evidence="1">
    <location>
        <begin position="145"/>
        <end position="318"/>
    </location>
</feature>
<protein>
    <submittedName>
        <fullName evidence="2">Trehalose utilization</fullName>
    </submittedName>
</protein>
<dbReference type="EMBL" id="SJPM01000007">
    <property type="protein sequence ID" value="TWT94969.1"/>
    <property type="molecule type" value="Genomic_DNA"/>
</dbReference>
<sequence>MRDNVPNRGAFAMLAYRDVLVHTWFAAICRWLLMNNHSPLSNLHGFPMLFAVSTRPRFVSFALIGWLCLAAAHAAEVELSPPVSKTEAASGEPTAVKALLICGGCCHDYQNQKEIISEGLSKSVGPIDWTIIQYAGEREVHADVYQSKDWIKGFDLVVHNECFGGVTDPDFVKGIVAAHVENQIPAMVIHCSMHSYRNSSAADTWRNFLGVTSVRHEKSKQSMLVEPTAAGKSHPVLASLGGENWETVNGELYIINQVWPGATVLATAFSNETNKAEPVIWTNQVEGTRVFGTTIGHHNETMLDPKYQSILADGWKWAMKQE</sequence>
<evidence type="ECO:0000313" key="2">
    <source>
        <dbReference type="EMBL" id="TWT94969.1"/>
    </source>
</evidence>
<organism evidence="2 3">
    <name type="scientific">Neorhodopirellula pilleata</name>
    <dbReference type="NCBI Taxonomy" id="2714738"/>
    <lineage>
        <taxon>Bacteria</taxon>
        <taxon>Pseudomonadati</taxon>
        <taxon>Planctomycetota</taxon>
        <taxon>Planctomycetia</taxon>
        <taxon>Pirellulales</taxon>
        <taxon>Pirellulaceae</taxon>
        <taxon>Neorhodopirellula</taxon>
    </lineage>
</organism>
<evidence type="ECO:0000313" key="3">
    <source>
        <dbReference type="Proteomes" id="UP000316213"/>
    </source>
</evidence>
<comment type="caution">
    <text evidence="2">The sequence shown here is derived from an EMBL/GenBank/DDBJ whole genome shotgun (WGS) entry which is preliminary data.</text>
</comment>
<dbReference type="Pfam" id="PF06283">
    <property type="entry name" value="ThuA"/>
    <property type="match status" value="1"/>
</dbReference>
<dbReference type="Proteomes" id="UP000316213">
    <property type="component" value="Unassembled WGS sequence"/>
</dbReference>
<proteinExistence type="predicted"/>
<name>A0A5C6A636_9BACT</name>
<dbReference type="SUPFAM" id="SSF52317">
    <property type="entry name" value="Class I glutamine amidotransferase-like"/>
    <property type="match status" value="1"/>
</dbReference>
<accession>A0A5C6A636</accession>
<reference evidence="2 3" key="1">
    <citation type="submission" date="2019-02" db="EMBL/GenBank/DDBJ databases">
        <title>Deep-cultivation of Planctomycetes and their phenomic and genomic characterization uncovers novel biology.</title>
        <authorList>
            <person name="Wiegand S."/>
            <person name="Jogler M."/>
            <person name="Boedeker C."/>
            <person name="Pinto D."/>
            <person name="Vollmers J."/>
            <person name="Rivas-Marin E."/>
            <person name="Kohn T."/>
            <person name="Peeters S.H."/>
            <person name="Heuer A."/>
            <person name="Rast P."/>
            <person name="Oberbeckmann S."/>
            <person name="Bunk B."/>
            <person name="Jeske O."/>
            <person name="Meyerdierks A."/>
            <person name="Storesund J.E."/>
            <person name="Kallscheuer N."/>
            <person name="Luecker S."/>
            <person name="Lage O.M."/>
            <person name="Pohl T."/>
            <person name="Merkel B.J."/>
            <person name="Hornburger P."/>
            <person name="Mueller R.-W."/>
            <person name="Bruemmer F."/>
            <person name="Labrenz M."/>
            <person name="Spormann A.M."/>
            <person name="Op Den Camp H."/>
            <person name="Overmann J."/>
            <person name="Amann R."/>
            <person name="Jetten M.S.M."/>
            <person name="Mascher T."/>
            <person name="Medema M.H."/>
            <person name="Devos D.P."/>
            <person name="Kaster A.-K."/>
            <person name="Ovreas L."/>
            <person name="Rohde M."/>
            <person name="Galperin M.Y."/>
            <person name="Jogler C."/>
        </authorList>
    </citation>
    <scope>NUCLEOTIDE SEQUENCE [LARGE SCALE GENOMIC DNA]</scope>
    <source>
        <strain evidence="2 3">Pla100</strain>
    </source>
</reference>
<dbReference type="Gene3D" id="3.40.50.880">
    <property type="match status" value="1"/>
</dbReference>
<dbReference type="PANTHER" id="PTHR40469:SF2">
    <property type="entry name" value="GALACTOSE-BINDING DOMAIN-LIKE SUPERFAMILY PROTEIN"/>
    <property type="match status" value="1"/>
</dbReference>
<dbReference type="InterPro" id="IPR029010">
    <property type="entry name" value="ThuA-like"/>
</dbReference>
<keyword evidence="3" id="KW-1185">Reference proteome</keyword>
<dbReference type="PANTHER" id="PTHR40469">
    <property type="entry name" value="SECRETED GLYCOSYL HYDROLASE"/>
    <property type="match status" value="1"/>
</dbReference>